<gene>
    <name evidence="2" type="ORF">cpu_05720</name>
</gene>
<dbReference type="EMBL" id="BDJK01000008">
    <property type="protein sequence ID" value="GAV22062.1"/>
    <property type="molecule type" value="Genomic_DNA"/>
</dbReference>
<dbReference type="InterPro" id="IPR003741">
    <property type="entry name" value="LUD_dom"/>
</dbReference>
<evidence type="ECO:0000259" key="1">
    <source>
        <dbReference type="Pfam" id="PF02589"/>
    </source>
</evidence>
<dbReference type="OrthoDB" id="9794157at2"/>
<feature type="domain" description="LUD" evidence="1">
    <location>
        <begin position="21"/>
        <end position="187"/>
    </location>
</feature>
<dbReference type="AlphaFoldDB" id="A0A1L8CT30"/>
<sequence>MKSEVRPSGHNTKGGDWVLKEKFITELTAVGGEVICCTTNEQLIDSLAGVLTGLGVRKVMYYPHPQIEGLLEKLREKVAVELPKEDYRPSEEVEVGLTGADLAVAESGSLVLVAEDLKLRKITTLPSVHIVVLEESQIVEKYEDVFKHYAGKLPGYLNFITGPSRTADIERVLTIGVHGPGRLIVFLKEGEA</sequence>
<dbReference type="PANTHER" id="PTHR43682:SF1">
    <property type="entry name" value="LACTATE UTILIZATION PROTEIN C"/>
    <property type="match status" value="1"/>
</dbReference>
<evidence type="ECO:0000313" key="3">
    <source>
        <dbReference type="Proteomes" id="UP000187485"/>
    </source>
</evidence>
<reference evidence="3" key="1">
    <citation type="submission" date="2016-12" db="EMBL/GenBank/DDBJ databases">
        <title>Draft Genome Sequences od Carboxydothermus pertinax and islandicus, Hydrogenogenic Carboxydotrophic Bacteria.</title>
        <authorList>
            <person name="Fukuyama Y."/>
            <person name="Ohmae K."/>
            <person name="Yoneda Y."/>
            <person name="Yoshida T."/>
            <person name="Sako Y."/>
        </authorList>
    </citation>
    <scope>NUCLEOTIDE SEQUENCE [LARGE SCALE GENOMIC DNA]</scope>
    <source>
        <strain evidence="3">Ug1</strain>
    </source>
</reference>
<dbReference type="Proteomes" id="UP000187485">
    <property type="component" value="Unassembled WGS sequence"/>
</dbReference>
<accession>A0A1L8CT30</accession>
<dbReference type="Pfam" id="PF02589">
    <property type="entry name" value="LUD_dom"/>
    <property type="match status" value="1"/>
</dbReference>
<comment type="caution">
    <text evidence="2">The sequence shown here is derived from an EMBL/GenBank/DDBJ whole genome shotgun (WGS) entry which is preliminary data.</text>
</comment>
<dbReference type="InterPro" id="IPR037171">
    <property type="entry name" value="NagB/RpiA_transferase-like"/>
</dbReference>
<keyword evidence="3" id="KW-1185">Reference proteome</keyword>
<dbReference type="RefSeq" id="WP_077177143.1">
    <property type="nucleotide sequence ID" value="NZ_BDJK01000008.1"/>
</dbReference>
<dbReference type="Gene3D" id="3.40.50.10420">
    <property type="entry name" value="NagB/RpiA/CoA transferase-like"/>
    <property type="match status" value="1"/>
</dbReference>
<name>A0A1L8CT30_9THEO</name>
<dbReference type="STRING" id="870242.cpu_05720"/>
<dbReference type="InterPro" id="IPR024185">
    <property type="entry name" value="FTHF_cligase-like_sf"/>
</dbReference>
<organism evidence="2 3">
    <name type="scientific">Carboxydothermus pertinax</name>
    <dbReference type="NCBI Taxonomy" id="870242"/>
    <lineage>
        <taxon>Bacteria</taxon>
        <taxon>Bacillati</taxon>
        <taxon>Bacillota</taxon>
        <taxon>Clostridia</taxon>
        <taxon>Thermoanaerobacterales</taxon>
        <taxon>Thermoanaerobacteraceae</taxon>
        <taxon>Carboxydothermus</taxon>
    </lineage>
</organism>
<dbReference type="PANTHER" id="PTHR43682">
    <property type="entry name" value="LACTATE UTILIZATION PROTEIN C"/>
    <property type="match status" value="1"/>
</dbReference>
<proteinExistence type="predicted"/>
<protein>
    <submittedName>
        <fullName evidence="2">Lactate utilization protein</fullName>
    </submittedName>
</protein>
<evidence type="ECO:0000313" key="2">
    <source>
        <dbReference type="EMBL" id="GAV22062.1"/>
    </source>
</evidence>
<dbReference type="SUPFAM" id="SSF100950">
    <property type="entry name" value="NagB/RpiA/CoA transferase-like"/>
    <property type="match status" value="1"/>
</dbReference>